<evidence type="ECO:0000313" key="2">
    <source>
        <dbReference type="EMBL" id="KAL3311246.1"/>
    </source>
</evidence>
<dbReference type="EMBL" id="JBJKFK010002343">
    <property type="protein sequence ID" value="KAL3311246.1"/>
    <property type="molecule type" value="Genomic_DNA"/>
</dbReference>
<protein>
    <submittedName>
        <fullName evidence="2">Uncharacterized protein</fullName>
    </submittedName>
</protein>
<feature type="chain" id="PRO_5044824162" evidence="1">
    <location>
        <begin position="20"/>
        <end position="222"/>
    </location>
</feature>
<dbReference type="Gene3D" id="2.60.40.60">
    <property type="entry name" value="Cadherins"/>
    <property type="match status" value="1"/>
</dbReference>
<keyword evidence="1" id="KW-0732">Signal</keyword>
<gene>
    <name evidence="2" type="ORF">Ciccas_010177</name>
</gene>
<sequence length="222" mass="25209">ILAVLVCILVTNCNRPVAALEYEYTEWEEQPAGHVIGSLVNDVLTHSLSLSAQEIIEANLQFRVDPAFSKFFKISQNGSLQFAQQLDRDLLCDATGRPVFEDPLKTQDRHKKLSSVLTKPGLYSLERLISEAENSSSRLVGPQPQCALRFNVYLDLLSNPEPYHQRLIQSHLPPKIIVTVRLKDLNDNYPKWLRYQEEIAVSDNMTLASVTKPFLPLSQFLF</sequence>
<reference evidence="2 3" key="1">
    <citation type="submission" date="2024-11" db="EMBL/GenBank/DDBJ databases">
        <title>Adaptive evolution of stress response genes in parasites aligns with host niche diversity.</title>
        <authorList>
            <person name="Hahn C."/>
            <person name="Resl P."/>
        </authorList>
    </citation>
    <scope>NUCLEOTIDE SEQUENCE [LARGE SCALE GENOMIC DNA]</scope>
    <source>
        <strain evidence="2">EGGRZ-B1_66</strain>
        <tissue evidence="2">Body</tissue>
    </source>
</reference>
<proteinExistence type="predicted"/>
<name>A0ABD2PXR0_9PLAT</name>
<dbReference type="Proteomes" id="UP001626550">
    <property type="component" value="Unassembled WGS sequence"/>
</dbReference>
<accession>A0ABD2PXR0</accession>
<dbReference type="AlphaFoldDB" id="A0ABD2PXR0"/>
<evidence type="ECO:0000256" key="1">
    <source>
        <dbReference type="SAM" id="SignalP"/>
    </source>
</evidence>
<evidence type="ECO:0000313" key="3">
    <source>
        <dbReference type="Proteomes" id="UP001626550"/>
    </source>
</evidence>
<feature type="non-terminal residue" evidence="2">
    <location>
        <position position="1"/>
    </location>
</feature>
<comment type="caution">
    <text evidence="2">The sequence shown here is derived from an EMBL/GenBank/DDBJ whole genome shotgun (WGS) entry which is preliminary data.</text>
</comment>
<keyword evidence="3" id="KW-1185">Reference proteome</keyword>
<organism evidence="2 3">
    <name type="scientific">Cichlidogyrus casuarinus</name>
    <dbReference type="NCBI Taxonomy" id="1844966"/>
    <lineage>
        <taxon>Eukaryota</taxon>
        <taxon>Metazoa</taxon>
        <taxon>Spiralia</taxon>
        <taxon>Lophotrochozoa</taxon>
        <taxon>Platyhelminthes</taxon>
        <taxon>Monogenea</taxon>
        <taxon>Monopisthocotylea</taxon>
        <taxon>Dactylogyridea</taxon>
        <taxon>Ancyrocephalidae</taxon>
        <taxon>Cichlidogyrus</taxon>
    </lineage>
</organism>
<feature type="signal peptide" evidence="1">
    <location>
        <begin position="1"/>
        <end position="19"/>
    </location>
</feature>